<dbReference type="PANTHER" id="PTHR43649:SF17">
    <property type="entry name" value="ABC TRANSPORTER SOLUTE BINDING PROTEIN-SUGAR TRANSPORT"/>
    <property type="match status" value="1"/>
</dbReference>
<feature type="signal peptide" evidence="2">
    <location>
        <begin position="1"/>
        <end position="40"/>
    </location>
</feature>
<protein>
    <submittedName>
        <fullName evidence="4">Extracellular solute-binding protein</fullName>
    </submittedName>
</protein>
<proteinExistence type="predicted"/>
<dbReference type="AlphaFoldDB" id="A0A3E3I7D4"/>
<evidence type="ECO:0000313" key="4">
    <source>
        <dbReference type="EMBL" id="RGE62367.1"/>
    </source>
</evidence>
<feature type="chain" id="PRO_5039180861" evidence="2">
    <location>
        <begin position="41"/>
        <end position="537"/>
    </location>
</feature>
<sequence>MQEKLLNSNRRKGMKAKKIMSVLLAACLTLGLGACGSGTAGENTAGTVSEQSAQAEEAAESQAQGTAADISEEVTLRIYAVGNSGDIHQDEIYQRINEITKEKINAVIEVTMLSWGDYVTKLPAILASGEDYDLTYTSSWCYYKTEGPKGAFCELTEDMLKTYMPKTYVEYPQEAWEEAKLDGKIYMIPCVGNEFESHGYIIRGDLRKKYGVNEIKTLDDLEAYFAAIKENEPGMTPIKGTANEGLNTAAVVFPADYVLTYAITTDGLVTPYDSPAELNDRAYMEEVQDFYRRTKGWYDNGYIANDILSSKTTSEDYFKAGQSGLLFTNINNASDKRKAILQDNPDWELEYVDFEGDSMVEKTAYISNGMAVGRNSKNPERALMFMELCYQDEELYDLINYGLEGVTYIQNEDGTIGTPEVNNMQEIQMDNLGMGIRNIKFAKVREDEWDVIVAKKKEYETKCYTSPLNGITFNMDEVNAELAAINNIFIQYERPLMWGIVDDTDAKLEELMKMYDDAGMQKVLELANKQIAEQIGK</sequence>
<feature type="region of interest" description="Disordered" evidence="1">
    <location>
        <begin position="43"/>
        <end position="67"/>
    </location>
</feature>
<evidence type="ECO:0000313" key="5">
    <source>
        <dbReference type="Proteomes" id="UP000260812"/>
    </source>
</evidence>
<keyword evidence="2" id="KW-0732">Signal</keyword>
<evidence type="ECO:0000256" key="1">
    <source>
        <dbReference type="SAM" id="MobiDB-lite"/>
    </source>
</evidence>
<dbReference type="PANTHER" id="PTHR43649">
    <property type="entry name" value="ARABINOSE-BINDING PROTEIN-RELATED"/>
    <property type="match status" value="1"/>
</dbReference>
<reference evidence="4" key="1">
    <citation type="submission" date="2018-08" db="EMBL/GenBank/DDBJ databases">
        <title>A genome reference for cultivated species of the human gut microbiota.</title>
        <authorList>
            <person name="Zou Y."/>
            <person name="Xue W."/>
            <person name="Luo G."/>
        </authorList>
    </citation>
    <scope>NUCLEOTIDE SEQUENCE [LARGE SCALE GENOMIC DNA]</scope>
    <source>
        <strain evidence="4">TF05-5AC</strain>
    </source>
</reference>
<dbReference type="EMBL" id="QVLV01000004">
    <property type="protein sequence ID" value="RGE62367.1"/>
    <property type="molecule type" value="Genomic_DNA"/>
</dbReference>
<dbReference type="PROSITE" id="PS51257">
    <property type="entry name" value="PROKAR_LIPOPROTEIN"/>
    <property type="match status" value="1"/>
</dbReference>
<keyword evidence="5" id="KW-1185">Reference proteome</keyword>
<dbReference type="InterPro" id="IPR050490">
    <property type="entry name" value="Bact_solute-bd_prot1"/>
</dbReference>
<name>A0A3E3I7D4_9FIRM</name>
<dbReference type="Gene3D" id="3.40.190.10">
    <property type="entry name" value="Periplasmic binding protein-like II"/>
    <property type="match status" value="2"/>
</dbReference>
<dbReference type="InterPro" id="IPR022627">
    <property type="entry name" value="DUF3502"/>
</dbReference>
<dbReference type="InterPro" id="IPR006059">
    <property type="entry name" value="SBP"/>
</dbReference>
<dbReference type="Proteomes" id="UP000260812">
    <property type="component" value="Unassembled WGS sequence"/>
</dbReference>
<gene>
    <name evidence="4" type="ORF">DXC51_07065</name>
</gene>
<comment type="caution">
    <text evidence="4">The sequence shown here is derived from an EMBL/GenBank/DDBJ whole genome shotgun (WGS) entry which is preliminary data.</text>
</comment>
<accession>A0A3E3I7D4</accession>
<dbReference type="Pfam" id="PF12010">
    <property type="entry name" value="DUF3502"/>
    <property type="match status" value="1"/>
</dbReference>
<dbReference type="Pfam" id="PF01547">
    <property type="entry name" value="SBP_bac_1"/>
    <property type="match status" value="1"/>
</dbReference>
<feature type="domain" description="DUF3502" evidence="3">
    <location>
        <begin position="468"/>
        <end position="533"/>
    </location>
</feature>
<evidence type="ECO:0000256" key="2">
    <source>
        <dbReference type="SAM" id="SignalP"/>
    </source>
</evidence>
<feature type="compositionally biased region" description="Low complexity" evidence="1">
    <location>
        <begin position="49"/>
        <end position="64"/>
    </location>
</feature>
<organism evidence="4 5">
    <name type="scientific">Eisenbergiella massiliensis</name>
    <dbReference type="NCBI Taxonomy" id="1720294"/>
    <lineage>
        <taxon>Bacteria</taxon>
        <taxon>Bacillati</taxon>
        <taxon>Bacillota</taxon>
        <taxon>Clostridia</taxon>
        <taxon>Lachnospirales</taxon>
        <taxon>Lachnospiraceae</taxon>
        <taxon>Eisenbergiella</taxon>
    </lineage>
</organism>
<evidence type="ECO:0000259" key="3">
    <source>
        <dbReference type="Pfam" id="PF12010"/>
    </source>
</evidence>
<dbReference type="SUPFAM" id="SSF53850">
    <property type="entry name" value="Periplasmic binding protein-like II"/>
    <property type="match status" value="1"/>
</dbReference>